<accession>A0ACC1D5P0</accession>
<comment type="caution">
    <text evidence="1">The sequence shown here is derived from an EMBL/GenBank/DDBJ whole genome shotgun (WGS) entry which is preliminary data.</text>
</comment>
<reference evidence="1 2" key="1">
    <citation type="journal article" date="2021" name="Front. Genet.">
        <title>Chromosome-Level Genome Assembly Reveals Significant Gene Expansion in the Toll and IMD Signaling Pathways of Dendrolimus kikuchii.</title>
        <authorList>
            <person name="Zhou J."/>
            <person name="Wu P."/>
            <person name="Xiong Z."/>
            <person name="Liu N."/>
            <person name="Zhao N."/>
            <person name="Ji M."/>
            <person name="Qiu Y."/>
            <person name="Yang B."/>
        </authorList>
    </citation>
    <scope>NUCLEOTIDE SEQUENCE [LARGE SCALE GENOMIC DNA]</scope>
    <source>
        <strain evidence="1">Ann1</strain>
    </source>
</reference>
<evidence type="ECO:0000313" key="2">
    <source>
        <dbReference type="Proteomes" id="UP000824533"/>
    </source>
</evidence>
<gene>
    <name evidence="1" type="ORF">K1T71_004837</name>
</gene>
<keyword evidence="2" id="KW-1185">Reference proteome</keyword>
<sequence>MCDKGFIKAKSDNIPDVDIFITIFLKNDVRFNSAEVRGAKSSSGTKAAAKPTAHSP</sequence>
<name>A0ACC1D5P0_9NEOP</name>
<dbReference type="EMBL" id="CM034394">
    <property type="protein sequence ID" value="KAJ0179125.1"/>
    <property type="molecule type" value="Genomic_DNA"/>
</dbReference>
<proteinExistence type="predicted"/>
<protein>
    <submittedName>
        <fullName evidence="1">Uncharacterized protein</fullName>
    </submittedName>
</protein>
<organism evidence="1 2">
    <name type="scientific">Dendrolimus kikuchii</name>
    <dbReference type="NCBI Taxonomy" id="765133"/>
    <lineage>
        <taxon>Eukaryota</taxon>
        <taxon>Metazoa</taxon>
        <taxon>Ecdysozoa</taxon>
        <taxon>Arthropoda</taxon>
        <taxon>Hexapoda</taxon>
        <taxon>Insecta</taxon>
        <taxon>Pterygota</taxon>
        <taxon>Neoptera</taxon>
        <taxon>Endopterygota</taxon>
        <taxon>Lepidoptera</taxon>
        <taxon>Glossata</taxon>
        <taxon>Ditrysia</taxon>
        <taxon>Bombycoidea</taxon>
        <taxon>Lasiocampidae</taxon>
        <taxon>Dendrolimus</taxon>
    </lineage>
</organism>
<evidence type="ECO:0000313" key="1">
    <source>
        <dbReference type="EMBL" id="KAJ0179125.1"/>
    </source>
</evidence>
<dbReference type="Proteomes" id="UP000824533">
    <property type="component" value="Linkage Group LG08"/>
</dbReference>